<evidence type="ECO:0000259" key="10">
    <source>
        <dbReference type="Pfam" id="PF04290"/>
    </source>
</evidence>
<evidence type="ECO:0000256" key="9">
    <source>
        <dbReference type="RuleBase" id="RU369079"/>
    </source>
</evidence>
<feature type="transmembrane region" description="Helical" evidence="9">
    <location>
        <begin position="48"/>
        <end position="74"/>
    </location>
</feature>
<organism evidence="11 12">
    <name type="scientific">Phreatobacter oligotrophus</name>
    <dbReference type="NCBI Taxonomy" id="1122261"/>
    <lineage>
        <taxon>Bacteria</taxon>
        <taxon>Pseudomonadati</taxon>
        <taxon>Pseudomonadota</taxon>
        <taxon>Alphaproteobacteria</taxon>
        <taxon>Hyphomicrobiales</taxon>
        <taxon>Phreatobacteraceae</taxon>
        <taxon>Phreatobacter</taxon>
    </lineage>
</organism>
<keyword evidence="7 9" id="KW-0472">Membrane</keyword>
<sequence>MAPNPLFLSLLLGAYALTIAAILVVMFRRTTKDRLMALLLSVDEVSTFIGKAGAWAIVALTLAICYEVFARYILQSPTSWAFDVSYMLYGVLFLLAGPYALARNGHVRGDFLYREWKPVTQARLDLVLYFVFFFPGILAICYAGFTFANFSWFIFERSANSPNGPYVFPFKSLIPLVGGLMVIQGASEVVRCVLCLRTGEWPQRLHDVEETEKIILEQAEAAKAKGAA</sequence>
<evidence type="ECO:0000313" key="11">
    <source>
        <dbReference type="EMBL" id="PTM52799.1"/>
    </source>
</evidence>
<evidence type="ECO:0000256" key="1">
    <source>
        <dbReference type="ARBA" id="ARBA00004429"/>
    </source>
</evidence>
<comment type="similarity">
    <text evidence="8 9">Belongs to the TRAP transporter small permease family.</text>
</comment>
<keyword evidence="2 9" id="KW-0813">Transport</keyword>
<dbReference type="InterPro" id="IPR007387">
    <property type="entry name" value="TRAP_DctQ"/>
</dbReference>
<keyword evidence="12" id="KW-1185">Reference proteome</keyword>
<evidence type="ECO:0000256" key="3">
    <source>
        <dbReference type="ARBA" id="ARBA00022475"/>
    </source>
</evidence>
<comment type="function">
    <text evidence="9">Part of the tripartite ATP-independent periplasmic (TRAP) transport system.</text>
</comment>
<dbReference type="PANTHER" id="PTHR35011:SF4">
    <property type="entry name" value="SLL1102 PROTEIN"/>
    <property type="match status" value="1"/>
</dbReference>
<evidence type="ECO:0000256" key="2">
    <source>
        <dbReference type="ARBA" id="ARBA00022448"/>
    </source>
</evidence>
<dbReference type="GO" id="GO:0022857">
    <property type="term" value="F:transmembrane transporter activity"/>
    <property type="evidence" value="ECO:0007669"/>
    <property type="project" value="UniProtKB-UniRule"/>
</dbReference>
<feature type="transmembrane region" description="Helical" evidence="9">
    <location>
        <begin position="6"/>
        <end position="27"/>
    </location>
</feature>
<evidence type="ECO:0000256" key="5">
    <source>
        <dbReference type="ARBA" id="ARBA00022692"/>
    </source>
</evidence>
<feature type="domain" description="Tripartite ATP-independent periplasmic transporters DctQ component" evidence="10">
    <location>
        <begin position="60"/>
        <end position="193"/>
    </location>
</feature>
<comment type="subunit">
    <text evidence="9">The complex comprises the extracytoplasmic solute receptor protein and the two transmembrane proteins.</text>
</comment>
<reference evidence="11 12" key="1">
    <citation type="submission" date="2018-04" db="EMBL/GenBank/DDBJ databases">
        <title>Genomic Encyclopedia of Archaeal and Bacterial Type Strains, Phase II (KMG-II): from individual species to whole genera.</title>
        <authorList>
            <person name="Goeker M."/>
        </authorList>
    </citation>
    <scope>NUCLEOTIDE SEQUENCE [LARGE SCALE GENOMIC DNA]</scope>
    <source>
        <strain evidence="11 12">DSM 25521</strain>
    </source>
</reference>
<name>A0A2T4Z010_9HYPH</name>
<evidence type="ECO:0000256" key="7">
    <source>
        <dbReference type="ARBA" id="ARBA00023136"/>
    </source>
</evidence>
<feature type="transmembrane region" description="Helical" evidence="9">
    <location>
        <begin position="126"/>
        <end position="153"/>
    </location>
</feature>
<evidence type="ECO:0000256" key="8">
    <source>
        <dbReference type="ARBA" id="ARBA00038436"/>
    </source>
</evidence>
<protein>
    <recommendedName>
        <fullName evidence="9">TRAP transporter small permease protein</fullName>
    </recommendedName>
</protein>
<dbReference type="EMBL" id="PZZL01000007">
    <property type="protein sequence ID" value="PTM52799.1"/>
    <property type="molecule type" value="Genomic_DNA"/>
</dbReference>
<dbReference type="InterPro" id="IPR055348">
    <property type="entry name" value="DctQ"/>
</dbReference>
<dbReference type="AlphaFoldDB" id="A0A2T4Z010"/>
<dbReference type="Proteomes" id="UP000241808">
    <property type="component" value="Unassembled WGS sequence"/>
</dbReference>
<dbReference type="PANTHER" id="PTHR35011">
    <property type="entry name" value="2,3-DIKETO-L-GULONATE TRAP TRANSPORTER SMALL PERMEASE PROTEIN YIAM"/>
    <property type="match status" value="1"/>
</dbReference>
<keyword evidence="5 9" id="KW-0812">Transmembrane</keyword>
<dbReference type="RefSeq" id="WP_342750204.1">
    <property type="nucleotide sequence ID" value="NZ_PZZL01000007.1"/>
</dbReference>
<evidence type="ECO:0000256" key="6">
    <source>
        <dbReference type="ARBA" id="ARBA00022989"/>
    </source>
</evidence>
<evidence type="ECO:0000313" key="12">
    <source>
        <dbReference type="Proteomes" id="UP000241808"/>
    </source>
</evidence>
<feature type="transmembrane region" description="Helical" evidence="9">
    <location>
        <begin position="86"/>
        <end position="105"/>
    </location>
</feature>
<comment type="subcellular location">
    <subcellularLocation>
        <location evidence="1 9">Cell inner membrane</location>
        <topology evidence="1 9">Multi-pass membrane protein</topology>
    </subcellularLocation>
</comment>
<dbReference type="Pfam" id="PF04290">
    <property type="entry name" value="DctQ"/>
    <property type="match status" value="1"/>
</dbReference>
<keyword evidence="6 9" id="KW-1133">Transmembrane helix</keyword>
<keyword evidence="3" id="KW-1003">Cell membrane</keyword>
<evidence type="ECO:0000256" key="4">
    <source>
        <dbReference type="ARBA" id="ARBA00022519"/>
    </source>
</evidence>
<keyword evidence="4 9" id="KW-0997">Cell inner membrane</keyword>
<proteinExistence type="inferred from homology"/>
<gene>
    <name evidence="11" type="ORF">C8P69_10777</name>
</gene>
<dbReference type="GO" id="GO:0005886">
    <property type="term" value="C:plasma membrane"/>
    <property type="evidence" value="ECO:0007669"/>
    <property type="project" value="UniProtKB-SubCell"/>
</dbReference>
<comment type="caution">
    <text evidence="11">The sequence shown here is derived from an EMBL/GenBank/DDBJ whole genome shotgun (WGS) entry which is preliminary data.</text>
</comment>
<accession>A0A2T4Z010</accession>